<dbReference type="AlphaFoldDB" id="A0AAW0QY24"/>
<dbReference type="EMBL" id="JAQQWP010000006">
    <property type="protein sequence ID" value="KAK8115277.1"/>
    <property type="molecule type" value="Genomic_DNA"/>
</dbReference>
<name>A0AAW0QY24_9PEZI</name>
<reference evidence="1 2" key="1">
    <citation type="submission" date="2023-01" db="EMBL/GenBank/DDBJ databases">
        <title>Analysis of 21 Apiospora genomes using comparative genomics revels a genus with tremendous synthesis potential of carbohydrate active enzymes and secondary metabolites.</title>
        <authorList>
            <person name="Sorensen T."/>
        </authorList>
    </citation>
    <scope>NUCLEOTIDE SEQUENCE [LARGE SCALE GENOMIC DNA]</scope>
    <source>
        <strain evidence="1 2">CBS 117206</strain>
    </source>
</reference>
<accession>A0AAW0QY24</accession>
<keyword evidence="2" id="KW-1185">Reference proteome</keyword>
<sequence>MCAVITNAHRLEVLEQLAAASSAPMFRVAATDVIVHGAWRWFVEWFARRPAADASVDAIADLAAAIAIGDAPADAPADALAGRRFEKKAITRINRIGKKRDVGGVVQEVQARKGKLAAYNIGHSEDKNKRGSEAGLFL</sequence>
<evidence type="ECO:0000313" key="2">
    <source>
        <dbReference type="Proteomes" id="UP001392437"/>
    </source>
</evidence>
<proteinExistence type="predicted"/>
<protein>
    <submittedName>
        <fullName evidence="1">Uncharacterized protein</fullName>
    </submittedName>
</protein>
<gene>
    <name evidence="1" type="ORF">PG999_007346</name>
</gene>
<organism evidence="1 2">
    <name type="scientific">Apiospora kogelbergensis</name>
    <dbReference type="NCBI Taxonomy" id="1337665"/>
    <lineage>
        <taxon>Eukaryota</taxon>
        <taxon>Fungi</taxon>
        <taxon>Dikarya</taxon>
        <taxon>Ascomycota</taxon>
        <taxon>Pezizomycotina</taxon>
        <taxon>Sordariomycetes</taxon>
        <taxon>Xylariomycetidae</taxon>
        <taxon>Amphisphaeriales</taxon>
        <taxon>Apiosporaceae</taxon>
        <taxon>Apiospora</taxon>
    </lineage>
</organism>
<dbReference type="Proteomes" id="UP001392437">
    <property type="component" value="Unassembled WGS sequence"/>
</dbReference>
<evidence type="ECO:0000313" key="1">
    <source>
        <dbReference type="EMBL" id="KAK8115277.1"/>
    </source>
</evidence>
<comment type="caution">
    <text evidence="1">The sequence shown here is derived from an EMBL/GenBank/DDBJ whole genome shotgun (WGS) entry which is preliminary data.</text>
</comment>